<protein>
    <submittedName>
        <fullName evidence="3">Fumarylacetoacetate hydrolase</fullName>
    </submittedName>
</protein>
<feature type="domain" description="Fumarylacetoacetase-like C-terminal" evidence="2">
    <location>
        <begin position="17"/>
        <end position="206"/>
    </location>
</feature>
<dbReference type="InterPro" id="IPR036663">
    <property type="entry name" value="Fumarylacetoacetase_C_sf"/>
</dbReference>
<gene>
    <name evidence="3" type="ORF">SAJA_01385</name>
</gene>
<dbReference type="Proteomes" id="UP000285310">
    <property type="component" value="Unassembled WGS sequence"/>
</dbReference>
<proteinExistence type="predicted"/>
<dbReference type="InterPro" id="IPR011234">
    <property type="entry name" value="Fumarylacetoacetase-like_C"/>
</dbReference>
<keyword evidence="4" id="KW-1185">Reference proteome</keyword>
<dbReference type="PANTHER" id="PTHR11820">
    <property type="entry name" value="ACYLPYRUVASE"/>
    <property type="match status" value="1"/>
</dbReference>
<accession>A0A423Q1B4</accession>
<evidence type="ECO:0000313" key="3">
    <source>
        <dbReference type="EMBL" id="ROO32297.1"/>
    </source>
</evidence>
<dbReference type="RefSeq" id="WP_123656863.1">
    <property type="nucleotide sequence ID" value="NZ_AYKG01000002.1"/>
</dbReference>
<dbReference type="GO" id="GO:0046872">
    <property type="term" value="F:metal ion binding"/>
    <property type="evidence" value="ECO:0007669"/>
    <property type="project" value="UniProtKB-KW"/>
</dbReference>
<reference evidence="3 4" key="1">
    <citation type="submission" date="2013-10" db="EMBL/GenBank/DDBJ databases">
        <title>Salinisphaera japonica YTM-1 Genome Sequencing.</title>
        <authorList>
            <person name="Lai Q."/>
            <person name="Li C."/>
            <person name="Shao Z."/>
        </authorList>
    </citation>
    <scope>NUCLEOTIDE SEQUENCE [LARGE SCALE GENOMIC DNA]</scope>
    <source>
        <strain evidence="3 4">YTM-1</strain>
    </source>
</reference>
<evidence type="ECO:0000259" key="2">
    <source>
        <dbReference type="Pfam" id="PF01557"/>
    </source>
</evidence>
<comment type="caution">
    <text evidence="3">The sequence shown here is derived from an EMBL/GenBank/DDBJ whole genome shotgun (WGS) entry which is preliminary data.</text>
</comment>
<dbReference type="PANTHER" id="PTHR11820:SF7">
    <property type="entry name" value="ACYLPYRUVASE FAHD1, MITOCHONDRIAL"/>
    <property type="match status" value="1"/>
</dbReference>
<evidence type="ECO:0000256" key="1">
    <source>
        <dbReference type="ARBA" id="ARBA00022723"/>
    </source>
</evidence>
<dbReference type="Gene3D" id="3.90.850.10">
    <property type="entry name" value="Fumarylacetoacetase-like, C-terminal domain"/>
    <property type="match status" value="1"/>
</dbReference>
<dbReference type="SUPFAM" id="SSF56529">
    <property type="entry name" value="FAH"/>
    <property type="match status" value="1"/>
</dbReference>
<sequence>MTHTRAAAFADRDTPRIFCIGRNYAKHIAELNSALPGAECVIFMKPLSSLVAPDEALMLPTDRGEIHHEAEVVIEIGRSGRDIHSDSARDHIAALGLGLDLTARDVQTELKSAGEPWERAKAFEQSAPLGPMTLLTDDIDLDDLRFELAVDGQTRQAGHTANMMVGIAGLVAVVSRTWTLRPGDLIFTGTPEGVGPIAPGQQLRLSGPQFETASWAVETA</sequence>
<dbReference type="FunCoup" id="A0A423Q1B4">
    <property type="interactions" value="416"/>
</dbReference>
<keyword evidence="3" id="KW-0378">Hydrolase</keyword>
<dbReference type="Pfam" id="PF01557">
    <property type="entry name" value="FAA_hydrolase"/>
    <property type="match status" value="1"/>
</dbReference>
<evidence type="ECO:0000313" key="4">
    <source>
        <dbReference type="Proteomes" id="UP000285310"/>
    </source>
</evidence>
<name>A0A423Q1B4_9GAMM</name>
<dbReference type="GO" id="GO:0018773">
    <property type="term" value="F:acetylpyruvate hydrolase activity"/>
    <property type="evidence" value="ECO:0007669"/>
    <property type="project" value="TreeGrafter"/>
</dbReference>
<dbReference type="OrthoDB" id="9805307at2"/>
<dbReference type="AlphaFoldDB" id="A0A423Q1B4"/>
<dbReference type="EMBL" id="AYKG01000002">
    <property type="protein sequence ID" value="ROO32297.1"/>
    <property type="molecule type" value="Genomic_DNA"/>
</dbReference>
<organism evidence="3 4">
    <name type="scientific">Salinisphaera japonica YTM-1</name>
    <dbReference type="NCBI Taxonomy" id="1209778"/>
    <lineage>
        <taxon>Bacteria</taxon>
        <taxon>Pseudomonadati</taxon>
        <taxon>Pseudomonadota</taxon>
        <taxon>Gammaproteobacteria</taxon>
        <taxon>Salinisphaerales</taxon>
        <taxon>Salinisphaeraceae</taxon>
        <taxon>Salinisphaera</taxon>
    </lineage>
</organism>
<keyword evidence="1" id="KW-0479">Metal-binding</keyword>
<dbReference type="InParanoid" id="A0A423Q1B4"/>